<dbReference type="InterPro" id="IPR029058">
    <property type="entry name" value="AB_hydrolase_fold"/>
</dbReference>
<keyword evidence="3" id="KW-0964">Secreted</keyword>
<evidence type="ECO:0000313" key="6">
    <source>
        <dbReference type="EMBL" id="MCE0481680.1"/>
    </source>
</evidence>
<evidence type="ECO:0000256" key="4">
    <source>
        <dbReference type="RuleBase" id="RU361156"/>
    </source>
</evidence>
<protein>
    <recommendedName>
        <fullName evidence="4">Carboxypeptidase</fullName>
        <ecNumber evidence="4">3.4.16.-</ecNumber>
    </recommendedName>
</protein>
<keyword evidence="4" id="KW-0121">Carboxypeptidase</keyword>
<reference evidence="6 7" key="1">
    <citation type="journal article" date="2021" name="BMC Genomics">
        <title>Datura genome reveals duplications of psychoactive alkaloid biosynthetic genes and high mutation rate following tissue culture.</title>
        <authorList>
            <person name="Rajewski A."/>
            <person name="Carter-House D."/>
            <person name="Stajich J."/>
            <person name="Litt A."/>
        </authorList>
    </citation>
    <scope>NUCLEOTIDE SEQUENCE [LARGE SCALE GENOMIC DNA]</scope>
    <source>
        <strain evidence="6">AR-01</strain>
    </source>
</reference>
<organism evidence="6 7">
    <name type="scientific">Datura stramonium</name>
    <name type="common">Jimsonweed</name>
    <name type="synonym">Common thornapple</name>
    <dbReference type="NCBI Taxonomy" id="4076"/>
    <lineage>
        <taxon>Eukaryota</taxon>
        <taxon>Viridiplantae</taxon>
        <taxon>Streptophyta</taxon>
        <taxon>Embryophyta</taxon>
        <taxon>Tracheophyta</taxon>
        <taxon>Spermatophyta</taxon>
        <taxon>Magnoliopsida</taxon>
        <taxon>eudicotyledons</taxon>
        <taxon>Gunneridae</taxon>
        <taxon>Pentapetalae</taxon>
        <taxon>asterids</taxon>
        <taxon>lamiids</taxon>
        <taxon>Solanales</taxon>
        <taxon>Solanaceae</taxon>
        <taxon>Solanoideae</taxon>
        <taxon>Datureae</taxon>
        <taxon>Datura</taxon>
    </lineage>
</organism>
<dbReference type="SUPFAM" id="SSF53474">
    <property type="entry name" value="alpha/beta-Hydrolases"/>
    <property type="match status" value="1"/>
</dbReference>
<dbReference type="EC" id="3.4.16.-" evidence="4"/>
<dbReference type="InterPro" id="IPR001563">
    <property type="entry name" value="Peptidase_S10"/>
</dbReference>
<dbReference type="InterPro" id="IPR018202">
    <property type="entry name" value="Ser_caboxypep_ser_AS"/>
</dbReference>
<feature type="region of interest" description="Disordered" evidence="5">
    <location>
        <begin position="1"/>
        <end position="23"/>
    </location>
</feature>
<accession>A0ABS8VMW3</accession>
<comment type="similarity">
    <text evidence="2 4">Belongs to the peptidase S10 family.</text>
</comment>
<comment type="caution">
    <text evidence="6">The sequence shown here is derived from an EMBL/GenBank/DDBJ whole genome shotgun (WGS) entry which is preliminary data.</text>
</comment>
<gene>
    <name evidence="6" type="primary">SCPL50</name>
    <name evidence="6" type="ORF">HAX54_039610</name>
</gene>
<dbReference type="Pfam" id="PF00450">
    <property type="entry name" value="Peptidase_S10"/>
    <property type="match status" value="1"/>
</dbReference>
<dbReference type="PANTHER" id="PTHR11802">
    <property type="entry name" value="SERINE PROTEASE FAMILY S10 SERINE CARBOXYPEPTIDASE"/>
    <property type="match status" value="1"/>
</dbReference>
<dbReference type="Gene3D" id="3.40.50.1820">
    <property type="entry name" value="alpha/beta hydrolase"/>
    <property type="match status" value="1"/>
</dbReference>
<keyword evidence="4" id="KW-0378">Hydrolase</keyword>
<dbReference type="EMBL" id="JACEIK010005503">
    <property type="protein sequence ID" value="MCE0481680.1"/>
    <property type="molecule type" value="Genomic_DNA"/>
</dbReference>
<evidence type="ECO:0000313" key="7">
    <source>
        <dbReference type="Proteomes" id="UP000823775"/>
    </source>
</evidence>
<evidence type="ECO:0000256" key="1">
    <source>
        <dbReference type="ARBA" id="ARBA00004613"/>
    </source>
</evidence>
<feature type="non-terminal residue" evidence="6">
    <location>
        <position position="1"/>
    </location>
</feature>
<evidence type="ECO:0000256" key="3">
    <source>
        <dbReference type="ARBA" id="ARBA00022525"/>
    </source>
</evidence>
<evidence type="ECO:0000256" key="5">
    <source>
        <dbReference type="SAM" id="MobiDB-lite"/>
    </source>
</evidence>
<comment type="subcellular location">
    <subcellularLocation>
        <location evidence="1">Secreted</location>
    </subcellularLocation>
</comment>
<name>A0ABS8VMW3_DATST</name>
<dbReference type="PANTHER" id="PTHR11802:SF454">
    <property type="entry name" value="SERINE CARBOXYPEPTIDASE-LIKE 50"/>
    <property type="match status" value="1"/>
</dbReference>
<evidence type="ECO:0000256" key="2">
    <source>
        <dbReference type="ARBA" id="ARBA00009431"/>
    </source>
</evidence>
<keyword evidence="4" id="KW-0645">Protease</keyword>
<dbReference type="PROSITE" id="PS00131">
    <property type="entry name" value="CARBOXYPEPT_SER_SER"/>
    <property type="match status" value="1"/>
</dbReference>
<dbReference type="Proteomes" id="UP000823775">
    <property type="component" value="Unassembled WGS sequence"/>
</dbReference>
<feature type="compositionally biased region" description="Basic and acidic residues" evidence="5">
    <location>
        <begin position="1"/>
        <end position="13"/>
    </location>
</feature>
<proteinExistence type="inferred from homology"/>
<keyword evidence="7" id="KW-1185">Reference proteome</keyword>
<dbReference type="PRINTS" id="PR00724">
    <property type="entry name" value="CRBOXYPTASEC"/>
</dbReference>
<sequence length="233" mass="25468">VLGDEEKRTRYDQGEDIDDMGSGMGGGGFNPFGGGGQQFTFHFEGGFPGGVNSTTGSAIFYTYYEAQKPRTPLSETPILIWLQGGPGCSSMLGNFYELGPWRVSSSHGQNVEHLSLERNPGSWNRIFGLLFLDNPIGTGFSVASSPEEIPTNQHDVAKHLFIATRKFVALDSLFENRPIYLTGESYAGKYVPAFGYYTLKKNKGLPKSRRLNLAGVAIGNGLTDPKLKWALML</sequence>